<proteinExistence type="predicted"/>
<keyword evidence="3" id="KW-1185">Reference proteome</keyword>
<accession>A0ABN2TZ99</accession>
<dbReference type="Proteomes" id="UP001501461">
    <property type="component" value="Unassembled WGS sequence"/>
</dbReference>
<reference evidence="2 3" key="1">
    <citation type="journal article" date="2019" name="Int. J. Syst. Evol. Microbiol.">
        <title>The Global Catalogue of Microorganisms (GCM) 10K type strain sequencing project: providing services to taxonomists for standard genome sequencing and annotation.</title>
        <authorList>
            <consortium name="The Broad Institute Genomics Platform"/>
            <consortium name="The Broad Institute Genome Sequencing Center for Infectious Disease"/>
            <person name="Wu L."/>
            <person name="Ma J."/>
        </authorList>
    </citation>
    <scope>NUCLEOTIDE SEQUENCE [LARGE SCALE GENOMIC DNA]</scope>
    <source>
        <strain evidence="2 3">JCM 13595</strain>
    </source>
</reference>
<feature type="transmembrane region" description="Helical" evidence="1">
    <location>
        <begin position="12"/>
        <end position="34"/>
    </location>
</feature>
<sequence length="53" mass="6334">MSISEFGWGNMLWVWLILLAFIYLVYIPFLAPVMERRRQRKPNRHIGADPKDS</sequence>
<keyword evidence="1" id="KW-0472">Membrane</keyword>
<organism evidence="2 3">
    <name type="scientific">Yaniella flava</name>
    <dbReference type="NCBI Taxonomy" id="287930"/>
    <lineage>
        <taxon>Bacteria</taxon>
        <taxon>Bacillati</taxon>
        <taxon>Actinomycetota</taxon>
        <taxon>Actinomycetes</taxon>
        <taxon>Micrococcales</taxon>
        <taxon>Micrococcaceae</taxon>
        <taxon>Yaniella</taxon>
    </lineage>
</organism>
<gene>
    <name evidence="2" type="ORF">GCM10009720_00940</name>
</gene>
<comment type="caution">
    <text evidence="2">The sequence shown here is derived from an EMBL/GenBank/DDBJ whole genome shotgun (WGS) entry which is preliminary data.</text>
</comment>
<evidence type="ECO:0000256" key="1">
    <source>
        <dbReference type="SAM" id="Phobius"/>
    </source>
</evidence>
<protein>
    <recommendedName>
        <fullName evidence="4">ATP synthase F0 subunit 8</fullName>
    </recommendedName>
</protein>
<dbReference type="EMBL" id="BAAAMN010000003">
    <property type="protein sequence ID" value="GAA2025021.1"/>
    <property type="molecule type" value="Genomic_DNA"/>
</dbReference>
<keyword evidence="1" id="KW-1133">Transmembrane helix</keyword>
<evidence type="ECO:0000313" key="3">
    <source>
        <dbReference type="Proteomes" id="UP001501461"/>
    </source>
</evidence>
<keyword evidence="1" id="KW-0812">Transmembrane</keyword>
<name>A0ABN2TZ99_9MICC</name>
<evidence type="ECO:0008006" key="4">
    <source>
        <dbReference type="Google" id="ProtNLM"/>
    </source>
</evidence>
<evidence type="ECO:0000313" key="2">
    <source>
        <dbReference type="EMBL" id="GAA2025021.1"/>
    </source>
</evidence>